<dbReference type="Gene3D" id="1.10.10.10">
    <property type="entry name" value="Winged helix-like DNA-binding domain superfamily/Winged helix DNA-binding domain"/>
    <property type="match status" value="1"/>
</dbReference>
<keyword evidence="3" id="KW-0238">DNA-binding</keyword>
<dbReference type="GO" id="GO:0003700">
    <property type="term" value="F:DNA-binding transcription factor activity"/>
    <property type="evidence" value="ECO:0007669"/>
    <property type="project" value="InterPro"/>
</dbReference>
<evidence type="ECO:0000256" key="3">
    <source>
        <dbReference type="ARBA" id="ARBA00023125"/>
    </source>
</evidence>
<evidence type="ECO:0000256" key="4">
    <source>
        <dbReference type="ARBA" id="ARBA00023163"/>
    </source>
</evidence>
<evidence type="ECO:0000313" key="9">
    <source>
        <dbReference type="Proteomes" id="UP000046176"/>
    </source>
</evidence>
<dbReference type="SUPFAM" id="SSF46785">
    <property type="entry name" value="Winged helix' DNA-binding domain"/>
    <property type="match status" value="1"/>
</dbReference>
<dbReference type="PANTHER" id="PTHR30579:SF2">
    <property type="entry name" value="HTH-TYPE TRANSCRIPTIONAL REGULATOR ARGP"/>
    <property type="match status" value="1"/>
</dbReference>
<dbReference type="NCBIfam" id="NF009888">
    <property type="entry name" value="PRK13348.1"/>
    <property type="match status" value="1"/>
</dbReference>
<sequence length="301" mass="33075">MIDYTALRVLHAVIQSGSFEKAATVLNVTPSAVSQRVKQLEERVGAALVVRGTPCVATEKGDQLCSHMENVGILEHDLLKELPSLADPHGPQQRVTLRIATNADSLGTWFLEAMAEFSKSSDYLLNLSVDDQDYTSDWLQQGKVIAAVSGTDKPISGCRRFPLGALRYHATASPGFITRRFAGGVTPETLADAPSLTFDQKDRLQSDWVRQTLGESVSLPTHWLPSTQSFVEASLMGMGWGMNPIQLVRDHLEAGRLVELLPGKTLDVPLYWHINRLAADRLNALTRCVSEVAGRTLIRME</sequence>
<evidence type="ECO:0000256" key="2">
    <source>
        <dbReference type="ARBA" id="ARBA00023015"/>
    </source>
</evidence>
<dbReference type="Gene3D" id="3.40.190.290">
    <property type="match status" value="1"/>
</dbReference>
<evidence type="ECO:0000313" key="6">
    <source>
        <dbReference type="EMBL" id="CDZ40724.1"/>
    </source>
</evidence>
<dbReference type="RefSeq" id="WP_046637842.1">
    <property type="nucleotide sequence ID" value="NZ_CCRH01000023.1"/>
</dbReference>
<dbReference type="PRINTS" id="PR00039">
    <property type="entry name" value="HTHLYSR"/>
</dbReference>
<dbReference type="InterPro" id="IPR000847">
    <property type="entry name" value="LysR_HTH_N"/>
</dbReference>
<dbReference type="SUPFAM" id="SSF53850">
    <property type="entry name" value="Periplasmic binding protein-like II"/>
    <property type="match status" value="1"/>
</dbReference>
<reference evidence="8 9" key="1">
    <citation type="submission" date="2014-08" db="EMBL/GenBank/DDBJ databases">
        <authorList>
            <person name="Chen Y.-H."/>
        </authorList>
    </citation>
    <scope>NUCLEOTIDE SEQUENCE [LARGE SCALE GENOMIC DNA]</scope>
</reference>
<dbReference type="PANTHER" id="PTHR30579">
    <property type="entry name" value="TRANSCRIPTIONAL REGULATOR"/>
    <property type="match status" value="1"/>
</dbReference>
<gene>
    <name evidence="6" type="ORF">NGAL_HAMBI1145_55390</name>
    <name evidence="7" type="ORF">NGAL_HAMBI1189_50940</name>
</gene>
<dbReference type="InterPro" id="IPR017685">
    <property type="entry name" value="ArgP"/>
</dbReference>
<evidence type="ECO:0000256" key="1">
    <source>
        <dbReference type="ARBA" id="ARBA00009437"/>
    </source>
</evidence>
<evidence type="ECO:0000313" key="7">
    <source>
        <dbReference type="EMBL" id="CDZ53633.1"/>
    </source>
</evidence>
<accession>A0A0T7H2F7</accession>
<dbReference type="InterPro" id="IPR005119">
    <property type="entry name" value="LysR_subst-bd"/>
</dbReference>
<dbReference type="InterPro" id="IPR036390">
    <property type="entry name" value="WH_DNA-bd_sf"/>
</dbReference>
<evidence type="ECO:0000259" key="5">
    <source>
        <dbReference type="PROSITE" id="PS50931"/>
    </source>
</evidence>
<dbReference type="OrthoDB" id="3252676at2"/>
<dbReference type="PROSITE" id="PS50931">
    <property type="entry name" value="HTH_LYSR"/>
    <property type="match status" value="1"/>
</dbReference>
<name>A0A0T7H2F7_NEOGA</name>
<keyword evidence="2" id="KW-0805">Transcription regulation</keyword>
<dbReference type="EMBL" id="CCRH01000023">
    <property type="protein sequence ID" value="CDZ40724.1"/>
    <property type="molecule type" value="Genomic_DNA"/>
</dbReference>
<dbReference type="Proteomes" id="UP000046176">
    <property type="component" value="Unassembled WGS sequence"/>
</dbReference>
<dbReference type="Pfam" id="PF03466">
    <property type="entry name" value="LysR_substrate"/>
    <property type="match status" value="1"/>
</dbReference>
<organism evidence="7 8">
    <name type="scientific">Neorhizobium galegae bv. officinalis</name>
    <dbReference type="NCBI Taxonomy" id="323656"/>
    <lineage>
        <taxon>Bacteria</taxon>
        <taxon>Pseudomonadati</taxon>
        <taxon>Pseudomonadota</taxon>
        <taxon>Alphaproteobacteria</taxon>
        <taxon>Hyphomicrobiales</taxon>
        <taxon>Rhizobiaceae</taxon>
        <taxon>Rhizobium/Agrobacterium group</taxon>
        <taxon>Neorhizobium</taxon>
    </lineage>
</organism>
<proteinExistence type="inferred from homology"/>
<comment type="similarity">
    <text evidence="1">Belongs to the LysR transcriptional regulatory family.</text>
</comment>
<evidence type="ECO:0000313" key="8">
    <source>
        <dbReference type="Proteomes" id="UP000039660"/>
    </source>
</evidence>
<feature type="domain" description="HTH lysR-type" evidence="5">
    <location>
        <begin position="2"/>
        <end position="58"/>
    </location>
</feature>
<dbReference type="GO" id="GO:0003677">
    <property type="term" value="F:DNA binding"/>
    <property type="evidence" value="ECO:0007669"/>
    <property type="project" value="UniProtKB-KW"/>
</dbReference>
<keyword evidence="4" id="KW-0804">Transcription</keyword>
<dbReference type="Pfam" id="PF00126">
    <property type="entry name" value="HTH_1"/>
    <property type="match status" value="1"/>
</dbReference>
<dbReference type="Proteomes" id="UP000039660">
    <property type="component" value="Unassembled WGS sequence"/>
</dbReference>
<protein>
    <submittedName>
        <fullName evidence="7">Transcriptional regulator, ArgP family</fullName>
    </submittedName>
</protein>
<dbReference type="NCBIfam" id="NF002964">
    <property type="entry name" value="PRK03635.1"/>
    <property type="match status" value="1"/>
</dbReference>
<dbReference type="NCBIfam" id="TIGR03298">
    <property type="entry name" value="argP"/>
    <property type="match status" value="1"/>
</dbReference>
<dbReference type="InterPro" id="IPR050176">
    <property type="entry name" value="LTTR"/>
</dbReference>
<dbReference type="EMBL" id="CCRK01000016">
    <property type="protein sequence ID" value="CDZ53633.1"/>
    <property type="molecule type" value="Genomic_DNA"/>
</dbReference>
<dbReference type="InterPro" id="IPR036388">
    <property type="entry name" value="WH-like_DNA-bd_sf"/>
</dbReference>
<dbReference type="AlphaFoldDB" id="A0A0T7H2F7"/>